<evidence type="ECO:0000313" key="2">
    <source>
        <dbReference type="Proteomes" id="UP000537718"/>
    </source>
</evidence>
<evidence type="ECO:0000313" key="1">
    <source>
        <dbReference type="EMBL" id="MBB5621669.1"/>
    </source>
</evidence>
<name>A0A7W9DKC5_9SPHI</name>
<proteinExistence type="predicted"/>
<dbReference type="Proteomes" id="UP000537718">
    <property type="component" value="Unassembled WGS sequence"/>
</dbReference>
<gene>
    <name evidence="1" type="ORF">HDE69_002732</name>
</gene>
<comment type="caution">
    <text evidence="1">The sequence shown here is derived from an EMBL/GenBank/DDBJ whole genome shotgun (WGS) entry which is preliminary data.</text>
</comment>
<accession>A0A7W9DKC5</accession>
<reference evidence="1 2" key="1">
    <citation type="submission" date="2020-08" db="EMBL/GenBank/DDBJ databases">
        <title>Genomic Encyclopedia of Type Strains, Phase IV (KMG-V): Genome sequencing to study the core and pangenomes of soil and plant-associated prokaryotes.</title>
        <authorList>
            <person name="Whitman W."/>
        </authorList>
    </citation>
    <scope>NUCLEOTIDE SEQUENCE [LARGE SCALE GENOMIC DNA]</scope>
    <source>
        <strain evidence="1 2">MP7CTX6</strain>
    </source>
</reference>
<dbReference type="RefSeq" id="WP_183867632.1">
    <property type="nucleotide sequence ID" value="NZ_JACHCF010000006.1"/>
</dbReference>
<dbReference type="AlphaFoldDB" id="A0A7W9DKC5"/>
<organism evidence="1 2">
    <name type="scientific">Pedobacter cryoconitis</name>
    <dbReference type="NCBI Taxonomy" id="188932"/>
    <lineage>
        <taxon>Bacteria</taxon>
        <taxon>Pseudomonadati</taxon>
        <taxon>Bacteroidota</taxon>
        <taxon>Sphingobacteriia</taxon>
        <taxon>Sphingobacteriales</taxon>
        <taxon>Sphingobacteriaceae</taxon>
        <taxon>Pedobacter</taxon>
    </lineage>
</organism>
<sequence>MKKKKLTIDKLVIGAMTNAESAQILGGSAKLTSNILNGCSVTVPPTNPGQSKFLSCA</sequence>
<protein>
    <submittedName>
        <fullName evidence="1">Uncharacterized protein</fullName>
    </submittedName>
</protein>
<dbReference type="EMBL" id="JACHCF010000006">
    <property type="protein sequence ID" value="MBB5621669.1"/>
    <property type="molecule type" value="Genomic_DNA"/>
</dbReference>